<keyword evidence="3" id="KW-1185">Reference proteome</keyword>
<dbReference type="VEuPathDB" id="FungiDB:UMAG_02370"/>
<gene>
    <name evidence="2" type="ORF">UMAG_02370</name>
</gene>
<protein>
    <submittedName>
        <fullName evidence="2">Uncharacterized protein</fullName>
    </submittedName>
</protein>
<accession>A0A0D1E1N2</accession>
<evidence type="ECO:0000313" key="2">
    <source>
        <dbReference type="EMBL" id="KIS69851.1"/>
    </source>
</evidence>
<dbReference type="GeneID" id="23563131"/>
<feature type="region of interest" description="Disordered" evidence="1">
    <location>
        <begin position="82"/>
        <end position="125"/>
    </location>
</feature>
<dbReference type="Proteomes" id="UP000000561">
    <property type="component" value="Chromosome 5"/>
</dbReference>
<sequence length="125" mass="13018">MVSNKAKRHARATFCTPAPYQIPGSDGSGSIVQPIVALWMHTVAASLHPSDGAFYAVAFPTIDQVTLHRGNVDAESNELQTASTFRGSGDQDRCKESPCVTSTLSHSTAGAEAELEAEAETGAGA</sequence>
<dbReference type="RefSeq" id="XP_011388672.1">
    <property type="nucleotide sequence ID" value="XM_011390370.1"/>
</dbReference>
<organism evidence="2 3">
    <name type="scientific">Mycosarcoma maydis</name>
    <name type="common">Corn smut fungus</name>
    <name type="synonym">Ustilago maydis</name>
    <dbReference type="NCBI Taxonomy" id="5270"/>
    <lineage>
        <taxon>Eukaryota</taxon>
        <taxon>Fungi</taxon>
        <taxon>Dikarya</taxon>
        <taxon>Basidiomycota</taxon>
        <taxon>Ustilaginomycotina</taxon>
        <taxon>Ustilaginomycetes</taxon>
        <taxon>Ustilaginales</taxon>
        <taxon>Ustilaginaceae</taxon>
        <taxon>Mycosarcoma</taxon>
    </lineage>
</organism>
<proteinExistence type="predicted"/>
<reference evidence="2 3" key="1">
    <citation type="journal article" date="2006" name="Nature">
        <title>Insights from the genome of the biotrophic fungal plant pathogen Ustilago maydis.</title>
        <authorList>
            <person name="Kamper J."/>
            <person name="Kahmann R."/>
            <person name="Bolker M."/>
            <person name="Ma L.J."/>
            <person name="Brefort T."/>
            <person name="Saville B.J."/>
            <person name="Banuett F."/>
            <person name="Kronstad J.W."/>
            <person name="Gold S.E."/>
            <person name="Muller O."/>
            <person name="Perlin M.H."/>
            <person name="Wosten H.A."/>
            <person name="de Vries R."/>
            <person name="Ruiz-Herrera J."/>
            <person name="Reynaga-Pena C.G."/>
            <person name="Snetselaar K."/>
            <person name="McCann M."/>
            <person name="Perez-Martin J."/>
            <person name="Feldbrugge M."/>
            <person name="Basse C.W."/>
            <person name="Steinberg G."/>
            <person name="Ibeas J.I."/>
            <person name="Holloman W."/>
            <person name="Guzman P."/>
            <person name="Farman M."/>
            <person name="Stajich J.E."/>
            <person name="Sentandreu R."/>
            <person name="Gonzalez-Prieto J.M."/>
            <person name="Kennell J.C."/>
            <person name="Molina L."/>
            <person name="Schirawski J."/>
            <person name="Mendoza-Mendoza A."/>
            <person name="Greilinger D."/>
            <person name="Munch K."/>
            <person name="Rossel N."/>
            <person name="Scherer M."/>
            <person name="Vranes M."/>
            <person name="Ladendorf O."/>
            <person name="Vincon V."/>
            <person name="Fuchs U."/>
            <person name="Sandrock B."/>
            <person name="Meng S."/>
            <person name="Ho E.C."/>
            <person name="Cahill M.J."/>
            <person name="Boyce K.J."/>
            <person name="Klose J."/>
            <person name="Klosterman S.J."/>
            <person name="Deelstra H.J."/>
            <person name="Ortiz-Castellanos L."/>
            <person name="Li W."/>
            <person name="Sanchez-Alonso P."/>
            <person name="Schreier P.H."/>
            <person name="Hauser-Hahn I."/>
            <person name="Vaupel M."/>
            <person name="Koopmann E."/>
            <person name="Friedrich G."/>
            <person name="Voss H."/>
            <person name="Schluter T."/>
            <person name="Margolis J."/>
            <person name="Platt D."/>
            <person name="Swimmer C."/>
            <person name="Gnirke A."/>
            <person name="Chen F."/>
            <person name="Vysotskaia V."/>
            <person name="Mannhaupt G."/>
            <person name="Guldener U."/>
            <person name="Munsterkotter M."/>
            <person name="Haase D."/>
            <person name="Oesterheld M."/>
            <person name="Mewes H.W."/>
            <person name="Mauceli E.W."/>
            <person name="DeCaprio D."/>
            <person name="Wade C.M."/>
            <person name="Butler J."/>
            <person name="Young S."/>
            <person name="Jaffe D.B."/>
            <person name="Calvo S."/>
            <person name="Nusbaum C."/>
            <person name="Galagan J."/>
            <person name="Birren B.W."/>
        </authorList>
    </citation>
    <scope>NUCLEOTIDE SEQUENCE [LARGE SCALE GENOMIC DNA]</scope>
    <source>
        <strain evidence="3">DSM 14603 / FGSC 9021 / UM521</strain>
    </source>
</reference>
<evidence type="ECO:0000313" key="3">
    <source>
        <dbReference type="Proteomes" id="UP000000561"/>
    </source>
</evidence>
<dbReference type="InParanoid" id="A0A0D1E1N2"/>
<evidence type="ECO:0000256" key="1">
    <source>
        <dbReference type="SAM" id="MobiDB-lite"/>
    </source>
</evidence>
<dbReference type="KEGG" id="uma:UMAG_02370"/>
<dbReference type="EMBL" id="CM003144">
    <property type="protein sequence ID" value="KIS69851.1"/>
    <property type="molecule type" value="Genomic_DNA"/>
</dbReference>
<dbReference type="AlphaFoldDB" id="A0A0D1E1N2"/>
<name>A0A0D1E1N2_MYCMD</name>